<dbReference type="Gene3D" id="3.40.50.300">
    <property type="entry name" value="P-loop containing nucleotide triphosphate hydrolases"/>
    <property type="match status" value="1"/>
</dbReference>
<dbReference type="GO" id="GO:0005886">
    <property type="term" value="C:plasma membrane"/>
    <property type="evidence" value="ECO:0007669"/>
    <property type="project" value="UniProtKB-SubCell"/>
</dbReference>
<dbReference type="GO" id="GO:0015833">
    <property type="term" value="P:peptide transport"/>
    <property type="evidence" value="ECO:0007669"/>
    <property type="project" value="InterPro"/>
</dbReference>
<evidence type="ECO:0000256" key="5">
    <source>
        <dbReference type="ARBA" id="ARBA00022840"/>
    </source>
</evidence>
<evidence type="ECO:0000313" key="7">
    <source>
        <dbReference type="EMBL" id="CDZ34028.1"/>
    </source>
</evidence>
<dbReference type="InterPro" id="IPR027417">
    <property type="entry name" value="P-loop_NTPase"/>
</dbReference>
<dbReference type="AlphaFoldDB" id="A0A0T7FG83"/>
<keyword evidence="4" id="KW-0547">Nucleotide-binding</keyword>
<reference evidence="7 8" key="1">
    <citation type="submission" date="2014-08" db="EMBL/GenBank/DDBJ databases">
        <authorList>
            <person name="Chen Y.-H."/>
        </authorList>
    </citation>
    <scope>NUCLEOTIDE SEQUENCE [LARGE SCALE GENOMIC DNA]</scope>
</reference>
<evidence type="ECO:0000256" key="4">
    <source>
        <dbReference type="ARBA" id="ARBA00022741"/>
    </source>
</evidence>
<dbReference type="PANTHER" id="PTHR43776:SF7">
    <property type="entry name" value="D,D-DIPEPTIDE TRANSPORT ATP-BINDING PROTEIN DDPF-RELATED"/>
    <property type="match status" value="1"/>
</dbReference>
<dbReference type="CDD" id="cd03257">
    <property type="entry name" value="ABC_NikE_OppD_transporters"/>
    <property type="match status" value="1"/>
</dbReference>
<dbReference type="NCBIfam" id="NF008453">
    <property type="entry name" value="PRK11308.1"/>
    <property type="match status" value="1"/>
</dbReference>
<dbReference type="FunFam" id="3.40.50.300:FF:000016">
    <property type="entry name" value="Oligopeptide ABC transporter ATP-binding component"/>
    <property type="match status" value="1"/>
</dbReference>
<dbReference type="GO" id="GO:0055085">
    <property type="term" value="P:transmembrane transport"/>
    <property type="evidence" value="ECO:0007669"/>
    <property type="project" value="UniProtKB-ARBA"/>
</dbReference>
<dbReference type="InterPro" id="IPR013563">
    <property type="entry name" value="Oligopep_ABC_C"/>
</dbReference>
<sequence length="343" mass="37425">MGLGGGDVMNIAVTGDDLVVVRDVGKTFSEAGGLVFGRSQPSVRAVDGASFEVKRGETLALVGESGCGKSTLGRLLLRLIDASEGEIAIDGVDILRLSSNDMRQMRARVQMIFQDPYGSLSPRRSVAKIIAEPLEIFGLVQSRKQRRDRVAELMIQVGLSPTFMDRYPRQFSGGQRQRIGIARAIAVDPQFIVADEPVSALDVSVQAQIVNLMQDLQKSRGFSYLFIAHDLSVVRHIADRVAVMYLGRIVEIGPKKRIYDFPSHPYTQALLSAVPEPDPETRKSRIILKGDVPSPANVPTGCSFHTRCPIAQPICRAERPPLLETASGHLAACHFAKPHPIPL</sequence>
<dbReference type="PANTHER" id="PTHR43776">
    <property type="entry name" value="TRANSPORT ATP-BINDING PROTEIN"/>
    <property type="match status" value="1"/>
</dbReference>
<dbReference type="PROSITE" id="PS50893">
    <property type="entry name" value="ABC_TRANSPORTER_2"/>
    <property type="match status" value="1"/>
</dbReference>
<evidence type="ECO:0000259" key="6">
    <source>
        <dbReference type="PROSITE" id="PS50893"/>
    </source>
</evidence>
<organism evidence="7 8">
    <name type="scientific">Neorhizobium galegae bv. officinalis</name>
    <dbReference type="NCBI Taxonomy" id="323656"/>
    <lineage>
        <taxon>Bacteria</taxon>
        <taxon>Pseudomonadati</taxon>
        <taxon>Pseudomonadota</taxon>
        <taxon>Alphaproteobacteria</taxon>
        <taxon>Hyphomicrobiales</taxon>
        <taxon>Rhizobiaceae</taxon>
        <taxon>Rhizobium/Agrobacterium group</taxon>
        <taxon>Neorhizobium</taxon>
    </lineage>
</organism>
<dbReference type="NCBIfam" id="TIGR01727">
    <property type="entry name" value="oligo_HPY"/>
    <property type="match status" value="1"/>
</dbReference>
<dbReference type="InterPro" id="IPR050319">
    <property type="entry name" value="ABC_transp_ATP-bind"/>
</dbReference>
<protein>
    <submittedName>
        <fullName evidence="7">Oligopeptide/dipeptide ABC transporter, ATPase subunit</fullName>
    </submittedName>
</protein>
<dbReference type="Proteomes" id="UP000046176">
    <property type="component" value="Unassembled WGS sequence"/>
</dbReference>
<feature type="domain" description="ABC transporter" evidence="6">
    <location>
        <begin position="19"/>
        <end position="271"/>
    </location>
</feature>
<evidence type="ECO:0000313" key="8">
    <source>
        <dbReference type="Proteomes" id="UP000046176"/>
    </source>
</evidence>
<evidence type="ECO:0000256" key="2">
    <source>
        <dbReference type="ARBA" id="ARBA00005417"/>
    </source>
</evidence>
<accession>A0A0T7FG83</accession>
<dbReference type="SMART" id="SM00382">
    <property type="entry name" value="AAA"/>
    <property type="match status" value="1"/>
</dbReference>
<comment type="subcellular location">
    <subcellularLocation>
        <location evidence="1">Cell inner membrane</location>
        <topology evidence="1">Peripheral membrane protein</topology>
    </subcellularLocation>
</comment>
<dbReference type="GO" id="GO:0005524">
    <property type="term" value="F:ATP binding"/>
    <property type="evidence" value="ECO:0007669"/>
    <property type="project" value="UniProtKB-KW"/>
</dbReference>
<evidence type="ECO:0000256" key="1">
    <source>
        <dbReference type="ARBA" id="ARBA00004417"/>
    </source>
</evidence>
<dbReference type="InterPro" id="IPR017871">
    <property type="entry name" value="ABC_transporter-like_CS"/>
</dbReference>
<gene>
    <name evidence="7" type="ORF">NGAL_HAMBI1145_21070</name>
</gene>
<evidence type="ECO:0000256" key="3">
    <source>
        <dbReference type="ARBA" id="ARBA00022448"/>
    </source>
</evidence>
<proteinExistence type="inferred from homology"/>
<dbReference type="InterPro" id="IPR003593">
    <property type="entry name" value="AAA+_ATPase"/>
</dbReference>
<dbReference type="PROSITE" id="PS00211">
    <property type="entry name" value="ABC_TRANSPORTER_1"/>
    <property type="match status" value="1"/>
</dbReference>
<dbReference type="EMBL" id="CCRH01000005">
    <property type="protein sequence ID" value="CDZ34028.1"/>
    <property type="molecule type" value="Genomic_DNA"/>
</dbReference>
<dbReference type="InterPro" id="IPR003439">
    <property type="entry name" value="ABC_transporter-like_ATP-bd"/>
</dbReference>
<dbReference type="Pfam" id="PF08352">
    <property type="entry name" value="oligo_HPY"/>
    <property type="match status" value="1"/>
</dbReference>
<keyword evidence="3" id="KW-0813">Transport</keyword>
<dbReference type="Pfam" id="PF00005">
    <property type="entry name" value="ABC_tran"/>
    <property type="match status" value="1"/>
</dbReference>
<name>A0A0T7FG83_NEOGA</name>
<dbReference type="GO" id="GO:0016887">
    <property type="term" value="F:ATP hydrolysis activity"/>
    <property type="evidence" value="ECO:0007669"/>
    <property type="project" value="InterPro"/>
</dbReference>
<keyword evidence="5" id="KW-0067">ATP-binding</keyword>
<dbReference type="SUPFAM" id="SSF52540">
    <property type="entry name" value="P-loop containing nucleoside triphosphate hydrolases"/>
    <property type="match status" value="1"/>
</dbReference>
<comment type="similarity">
    <text evidence="2">Belongs to the ABC transporter superfamily.</text>
</comment>